<feature type="chain" id="PRO_5003381736" description="Cell surface protein" evidence="1">
    <location>
        <begin position="23"/>
        <end position="1156"/>
    </location>
</feature>
<organism evidence="2 3">
    <name type="scientific">Prevotella pallens ATCC 700821</name>
    <dbReference type="NCBI Taxonomy" id="997353"/>
    <lineage>
        <taxon>Bacteria</taxon>
        <taxon>Pseudomonadati</taxon>
        <taxon>Bacteroidota</taxon>
        <taxon>Bacteroidia</taxon>
        <taxon>Bacteroidales</taxon>
        <taxon>Prevotellaceae</taxon>
        <taxon>Prevotella</taxon>
    </lineage>
</organism>
<dbReference type="STRING" id="997353.HMPREF9144_0497"/>
<dbReference type="Proteomes" id="UP000004123">
    <property type="component" value="Unassembled WGS sequence"/>
</dbReference>
<accession>F9DFQ7</accession>
<dbReference type="Gene3D" id="3.40.50.12480">
    <property type="match status" value="1"/>
</dbReference>
<dbReference type="PANTHER" id="PTHR45661">
    <property type="entry name" value="SURFACE ANTIGEN"/>
    <property type="match status" value="1"/>
</dbReference>
<evidence type="ECO:0000313" key="2">
    <source>
        <dbReference type="EMBL" id="EGQ21495.1"/>
    </source>
</evidence>
<evidence type="ECO:0008006" key="4">
    <source>
        <dbReference type="Google" id="ProtNLM"/>
    </source>
</evidence>
<name>F9DFQ7_9BACT</name>
<dbReference type="PANTHER" id="PTHR45661:SF3">
    <property type="entry name" value="IG-LIKE DOMAIN-CONTAINING PROTEIN"/>
    <property type="match status" value="1"/>
</dbReference>
<reference evidence="2 3" key="1">
    <citation type="submission" date="2011-04" db="EMBL/GenBank/DDBJ databases">
        <authorList>
            <person name="Muzny D."/>
            <person name="Qin X."/>
            <person name="Deng J."/>
            <person name="Jiang H."/>
            <person name="Liu Y."/>
            <person name="Qu J."/>
            <person name="Song X.-Z."/>
            <person name="Zhang L."/>
            <person name="Thornton R."/>
            <person name="Coyle M."/>
            <person name="Francisco L."/>
            <person name="Jackson L."/>
            <person name="Javaid M."/>
            <person name="Korchina V."/>
            <person name="Kovar C."/>
            <person name="Mata R."/>
            <person name="Mathew T."/>
            <person name="Ngo R."/>
            <person name="Nguyen L."/>
            <person name="Nguyen N."/>
            <person name="Okwuonu G."/>
            <person name="Ongeri F."/>
            <person name="Pham C."/>
            <person name="Simmons D."/>
            <person name="Wilczek-Boney K."/>
            <person name="Hale W."/>
            <person name="Jakkamsetti A."/>
            <person name="Pham P."/>
            <person name="Ruth R."/>
            <person name="San Lucas F."/>
            <person name="Warren J."/>
            <person name="Zhang J."/>
            <person name="Zhao Z."/>
            <person name="Zhou C."/>
            <person name="Zhu D."/>
            <person name="Lee S."/>
            <person name="Bess C."/>
            <person name="Blankenburg K."/>
            <person name="Forbes L."/>
            <person name="Fu Q."/>
            <person name="Gubbala S."/>
            <person name="Hirani K."/>
            <person name="Jayaseelan J.C."/>
            <person name="Lara F."/>
            <person name="Munidasa M."/>
            <person name="Palculict T."/>
            <person name="Patil S."/>
            <person name="Pu L.-L."/>
            <person name="Saada N."/>
            <person name="Tang L."/>
            <person name="Weissenberger G."/>
            <person name="Zhu Y."/>
            <person name="Hemphill L."/>
            <person name="Shang Y."/>
            <person name="Youmans B."/>
            <person name="Ayvaz T."/>
            <person name="Ross M."/>
            <person name="Santibanez J."/>
            <person name="Aqrawi P."/>
            <person name="Gross S."/>
            <person name="Joshi V."/>
            <person name="Fowler G."/>
            <person name="Nazareth L."/>
            <person name="Reid J."/>
            <person name="Worley K."/>
            <person name="Petrosino J."/>
            <person name="Highlander S."/>
            <person name="Gibbs R."/>
        </authorList>
    </citation>
    <scope>NUCLEOTIDE SEQUENCE [LARGE SCALE GENOMIC DNA]</scope>
    <source>
        <strain evidence="2 3">ATCC 700821</strain>
    </source>
</reference>
<comment type="caution">
    <text evidence="2">The sequence shown here is derived from an EMBL/GenBank/DDBJ whole genome shotgun (WGS) entry which is preliminary data.</text>
</comment>
<dbReference type="InterPro" id="IPR026906">
    <property type="entry name" value="LRR_5"/>
</dbReference>
<gene>
    <name evidence="2" type="ORF">HMPREF9144_0497</name>
</gene>
<dbReference type="InterPro" id="IPR032675">
    <property type="entry name" value="LRR_dom_sf"/>
</dbReference>
<dbReference type="SUPFAM" id="SSF52058">
    <property type="entry name" value="L domain-like"/>
    <property type="match status" value="2"/>
</dbReference>
<dbReference type="EMBL" id="AFPY01000019">
    <property type="protein sequence ID" value="EGQ21495.1"/>
    <property type="molecule type" value="Genomic_DNA"/>
</dbReference>
<dbReference type="Gene3D" id="3.80.10.10">
    <property type="entry name" value="Ribonuclease Inhibitor"/>
    <property type="match status" value="4"/>
</dbReference>
<dbReference type="AlphaFoldDB" id="F9DFQ7"/>
<evidence type="ECO:0000313" key="3">
    <source>
        <dbReference type="Proteomes" id="UP000004123"/>
    </source>
</evidence>
<protein>
    <recommendedName>
        <fullName evidence="4">Cell surface protein</fullName>
    </recommendedName>
</protein>
<feature type="signal peptide" evidence="1">
    <location>
        <begin position="1"/>
        <end position="22"/>
    </location>
</feature>
<dbReference type="RefSeq" id="WP_006044188.1">
    <property type="nucleotide sequence ID" value="NZ_GL982513.1"/>
</dbReference>
<dbReference type="HOGENOM" id="CLU_009157_0_0_10"/>
<evidence type="ECO:0000256" key="1">
    <source>
        <dbReference type="SAM" id="SignalP"/>
    </source>
</evidence>
<dbReference type="eggNOG" id="COG5492">
    <property type="taxonomic scope" value="Bacteria"/>
</dbReference>
<dbReference type="InterPro" id="IPR053139">
    <property type="entry name" value="Surface_bspA-like"/>
</dbReference>
<dbReference type="Pfam" id="PF13306">
    <property type="entry name" value="LRR_5"/>
    <property type="match status" value="5"/>
</dbReference>
<keyword evidence="1" id="KW-0732">Signal</keyword>
<sequence length="1156" mass="125640">MKRIRFMLFALLAMLYATNASALIVGNKITRDGITYEVTFMDVAHDGHAAKYEAKFVSSNLSGALTIPSTVKDENNQYTFNVTAIDANSTVPNATSVSIPNSVTTINANAFKGNNITSITIPATVTDIKDGAFSQMKGLTSINVESGSAKYSATDGVLYENKSEGKFLISYPVAKQGTAYGVGGEEFTVPEGVVGIATNGFQCAATLTRINLPTTLTQLPTTNEANGFTSATNLKEIKVASGNTAFKDIDGVVVTSDGKKLIAYPNNKGGIVDANYDAPTSIDPTHAKAKGNYYEIPAGVETIAKGAFAQVQTITAVKLKDVKKIEEGAFYSVRNLRNVEISASVQEIADGAISGTPDLLGLKVDAGNPYYTADAEGVVYTKDFSELVLYPSGRTGEYTTHPNTKKIRNRAFYYAQKLTKITFNSGLEEIGKDVFQGAASLKEIEYEPTATLKKIGTFAFYGTGLEKLTIPASVEEIGWSAFSPTKLKSVEVEANSNLKTIGRDAFANNPNLEEFKFLGETKLETIETGAFKGNTKLKEFTIPKTIKTIQRGAFDGNSSMEKVTFEEPSVIETIGEGAFQGASALKRIELPVSVTTIEKDAFNTCKSLTEIVIPKNVSSIDPTGFQECAKLEKFTVDKNNATYSSVDGFLLSKDKKVLKAFPPAKANTYYTLLPPTLEEIGTQAFYYVQALENITIPENVKKIDKFAFDRTAKLNTIAFLGKTPITNIDPSAFNPANVNTHDIQISIRKEAQAAFAADHFWENFKQVGISFFKETNGQGYGSTEFFPLSNKAVMVVDVKADVYTYVVPNTVENADDHDKMYEVRLWGDYAMKQNTTNIKEIVFRNTLDYVGLDAFKKADGTSTVESIFFTSLNPTKDMSSTKWEYGNTYSEFNPNLKIYVKKTALIHYKDEDHEHAGWERYASQISYKIPYIGAAGTPAIAKKYGTFAREFDADFGIYNAEKGSGKVAAFIAPVRVDAGGGDYGNATYHVKMTSVDENGGVSGNYSYIPAETGTLLKVMDAEALPTDFYYAIGEEDATPHTITNNMMYGVTVRDKAIAVGADPIYVIAANQGIFMKVTSALNMPVHKAYAKISGVPAGAKVAFVFDDNNETTGITTVNNTANGTTGQNVYYNLNGQRIAKPQHGVYIENGKKVIVK</sequence>
<proteinExistence type="predicted"/>